<keyword evidence="3" id="KW-1185">Reference proteome</keyword>
<dbReference type="PANTHER" id="PTHR34875">
    <property type="entry name" value="UPF0237 PROTEIN MJ1558"/>
    <property type="match status" value="1"/>
</dbReference>
<evidence type="ECO:0000313" key="2">
    <source>
        <dbReference type="EMBL" id="CAE6769264.1"/>
    </source>
</evidence>
<dbReference type="Pfam" id="PF01842">
    <property type="entry name" value="ACT"/>
    <property type="match status" value="1"/>
</dbReference>
<evidence type="ECO:0000313" key="3">
    <source>
        <dbReference type="Proteomes" id="UP000675880"/>
    </source>
</evidence>
<gene>
    <name evidence="2" type="ORF">NSPZN2_40195</name>
</gene>
<protein>
    <submittedName>
        <fullName evidence="2">Glycine cleavage system transcriptional antiactivator GcvR</fullName>
    </submittedName>
</protein>
<name>A0ABN7LTW0_9BACT</name>
<dbReference type="PROSITE" id="PS51671">
    <property type="entry name" value="ACT"/>
    <property type="match status" value="1"/>
</dbReference>
<comment type="caution">
    <text evidence="2">The sequence shown here is derived from an EMBL/GenBank/DDBJ whole genome shotgun (WGS) entry which is preliminary data.</text>
</comment>
<sequence>MDQFAIVTAFGQDRPGIVALMADSLYQLGCNIEDSCMTRLRGEFTMMLMVRLPQGLDAEALGHRLTASTRSLDLAVLCRALPDQAALRLHMPELPTFMLSVYGADHPGIVAQVARTVAEQGGNITDMNTRVIGSGEVPVYVMVLEIQLPQDRQADQLKQALEALKPLLGVDLTFRPLDSVTF</sequence>
<dbReference type="Gene3D" id="3.30.70.260">
    <property type="match status" value="2"/>
</dbReference>
<evidence type="ECO:0000259" key="1">
    <source>
        <dbReference type="PROSITE" id="PS51671"/>
    </source>
</evidence>
<dbReference type="EMBL" id="CAJNBJ010000017">
    <property type="protein sequence ID" value="CAE6769264.1"/>
    <property type="molecule type" value="Genomic_DNA"/>
</dbReference>
<dbReference type="RefSeq" id="WP_213043051.1">
    <property type="nucleotide sequence ID" value="NZ_CAJNBJ010000017.1"/>
</dbReference>
<proteinExistence type="predicted"/>
<reference evidence="2 3" key="1">
    <citation type="submission" date="2021-02" db="EMBL/GenBank/DDBJ databases">
        <authorList>
            <person name="Han P."/>
        </authorList>
    </citation>
    <scope>NUCLEOTIDE SEQUENCE [LARGE SCALE GENOMIC DNA]</scope>
    <source>
        <strain evidence="2">Candidatus Nitrospira sp. ZN2</strain>
    </source>
</reference>
<accession>A0ABN7LTW0</accession>
<dbReference type="SUPFAM" id="SSF55021">
    <property type="entry name" value="ACT-like"/>
    <property type="match status" value="2"/>
</dbReference>
<dbReference type="Pfam" id="PF13740">
    <property type="entry name" value="ACT_6"/>
    <property type="match status" value="1"/>
</dbReference>
<dbReference type="InterPro" id="IPR045865">
    <property type="entry name" value="ACT-like_dom_sf"/>
</dbReference>
<dbReference type="PANTHER" id="PTHR34875:SF6">
    <property type="entry name" value="UPF0237 PROTEIN MJ1558"/>
    <property type="match status" value="1"/>
</dbReference>
<feature type="domain" description="ACT" evidence="1">
    <location>
        <begin position="98"/>
        <end position="175"/>
    </location>
</feature>
<organism evidence="2 3">
    <name type="scientific">Nitrospira defluvii</name>
    <dbReference type="NCBI Taxonomy" id="330214"/>
    <lineage>
        <taxon>Bacteria</taxon>
        <taxon>Pseudomonadati</taxon>
        <taxon>Nitrospirota</taxon>
        <taxon>Nitrospiria</taxon>
        <taxon>Nitrospirales</taxon>
        <taxon>Nitrospiraceae</taxon>
        <taxon>Nitrospira</taxon>
    </lineage>
</organism>
<dbReference type="InterPro" id="IPR050990">
    <property type="entry name" value="UPF0237/GcvR_regulator"/>
</dbReference>
<dbReference type="InterPro" id="IPR002912">
    <property type="entry name" value="ACT_dom"/>
</dbReference>
<dbReference type="Proteomes" id="UP000675880">
    <property type="component" value="Unassembled WGS sequence"/>
</dbReference>